<name>A0A915K1B5_ROMCU</name>
<dbReference type="AlphaFoldDB" id="A0A915K1B5"/>
<dbReference type="WBParaSite" id="nRc.2.0.1.t32005-RA">
    <property type="protein sequence ID" value="nRc.2.0.1.t32005-RA"/>
    <property type="gene ID" value="nRc.2.0.1.g32005"/>
</dbReference>
<keyword evidence="2" id="KW-1185">Reference proteome</keyword>
<reference evidence="3" key="1">
    <citation type="submission" date="2022-11" db="UniProtKB">
        <authorList>
            <consortium name="WormBaseParasite"/>
        </authorList>
    </citation>
    <scope>IDENTIFICATION</scope>
</reference>
<evidence type="ECO:0000313" key="3">
    <source>
        <dbReference type="WBParaSite" id="nRc.2.0.1.t32005-RA"/>
    </source>
</evidence>
<evidence type="ECO:0000256" key="1">
    <source>
        <dbReference type="SAM" id="MobiDB-lite"/>
    </source>
</evidence>
<evidence type="ECO:0000313" key="2">
    <source>
        <dbReference type="Proteomes" id="UP000887565"/>
    </source>
</evidence>
<sequence length="75" mass="8193">MKRGEKTNGSLPGTGKKTNKGVHAGRENGQRGIHHQKHIKIIHNERASARVLTCTTGPCKKACFGVPYFLKSPDL</sequence>
<proteinExistence type="predicted"/>
<dbReference type="Proteomes" id="UP000887565">
    <property type="component" value="Unplaced"/>
</dbReference>
<feature type="region of interest" description="Disordered" evidence="1">
    <location>
        <begin position="1"/>
        <end position="36"/>
    </location>
</feature>
<protein>
    <submittedName>
        <fullName evidence="3">Uncharacterized protein</fullName>
    </submittedName>
</protein>
<organism evidence="2 3">
    <name type="scientific">Romanomermis culicivorax</name>
    <name type="common">Nematode worm</name>
    <dbReference type="NCBI Taxonomy" id="13658"/>
    <lineage>
        <taxon>Eukaryota</taxon>
        <taxon>Metazoa</taxon>
        <taxon>Ecdysozoa</taxon>
        <taxon>Nematoda</taxon>
        <taxon>Enoplea</taxon>
        <taxon>Dorylaimia</taxon>
        <taxon>Mermithida</taxon>
        <taxon>Mermithoidea</taxon>
        <taxon>Mermithidae</taxon>
        <taxon>Romanomermis</taxon>
    </lineage>
</organism>
<accession>A0A915K1B5</accession>